<accession>A0A380CRI7</accession>
<proteinExistence type="predicted"/>
<name>A0A380CRI7_SPHSI</name>
<evidence type="ECO:0000313" key="1">
    <source>
        <dbReference type="EMBL" id="SUJ26540.1"/>
    </source>
</evidence>
<dbReference type="AlphaFoldDB" id="A0A380CRI7"/>
<dbReference type="RefSeq" id="WP_115171338.1">
    <property type="nucleotide sequence ID" value="NZ_UGYW01000002.1"/>
</dbReference>
<evidence type="ECO:0000313" key="2">
    <source>
        <dbReference type="Proteomes" id="UP000254893"/>
    </source>
</evidence>
<dbReference type="Proteomes" id="UP000254893">
    <property type="component" value="Unassembled WGS sequence"/>
</dbReference>
<reference evidence="1 2" key="1">
    <citation type="submission" date="2018-06" db="EMBL/GenBank/DDBJ databases">
        <authorList>
            <consortium name="Pathogen Informatics"/>
            <person name="Doyle S."/>
        </authorList>
    </citation>
    <scope>NUCLEOTIDE SEQUENCE [LARGE SCALE GENOMIC DNA]</scope>
    <source>
        <strain evidence="1 2">NCTC11388</strain>
    </source>
</reference>
<organism evidence="1 2">
    <name type="scientific">Sphingobacterium spiritivorum</name>
    <name type="common">Flavobacterium spiritivorum</name>
    <dbReference type="NCBI Taxonomy" id="258"/>
    <lineage>
        <taxon>Bacteria</taxon>
        <taxon>Pseudomonadati</taxon>
        <taxon>Bacteroidota</taxon>
        <taxon>Sphingobacteriia</taxon>
        <taxon>Sphingobacteriales</taxon>
        <taxon>Sphingobacteriaceae</taxon>
        <taxon>Sphingobacterium</taxon>
    </lineage>
</organism>
<sequence>MEKERENILKLLFGQYPNEEGFHMTSDNQAFTNKHKGDAINHAKTLKDKEVIWAANPKQKLSTEEVAKDEGDDAETEALVARYKELFGTNPQKNMKIETLQKKIAEKEAEGK</sequence>
<dbReference type="EMBL" id="UGYW01000002">
    <property type="protein sequence ID" value="SUJ26540.1"/>
    <property type="molecule type" value="Genomic_DNA"/>
</dbReference>
<protein>
    <submittedName>
        <fullName evidence="1">Uncharacterized protein</fullName>
    </submittedName>
</protein>
<gene>
    <name evidence="1" type="ORF">NCTC11388_03973</name>
</gene>